<evidence type="ECO:0000256" key="1">
    <source>
        <dbReference type="SAM" id="SignalP"/>
    </source>
</evidence>
<sequence>MTRTKKILVTVAVAAAATLGTAGTALADEHMTAIPQDEHMTSVPQG</sequence>
<evidence type="ECO:0000313" key="2">
    <source>
        <dbReference type="EMBL" id="MBA4864878.1"/>
    </source>
</evidence>
<evidence type="ECO:0000313" key="3">
    <source>
        <dbReference type="Proteomes" id="UP000586976"/>
    </source>
</evidence>
<feature type="signal peptide" evidence="1">
    <location>
        <begin position="1"/>
        <end position="27"/>
    </location>
</feature>
<accession>A0A7W2D519</accession>
<keyword evidence="3" id="KW-1185">Reference proteome</keyword>
<comment type="caution">
    <text evidence="2">The sequence shown here is derived from an EMBL/GenBank/DDBJ whole genome shotgun (WGS) entry which is preliminary data.</text>
</comment>
<feature type="chain" id="PRO_5030563093" description="Secreted protein" evidence="1">
    <location>
        <begin position="28"/>
        <end position="46"/>
    </location>
</feature>
<dbReference type="EMBL" id="JACEQY010000034">
    <property type="protein sequence ID" value="MBA4864878.1"/>
    <property type="molecule type" value="Genomic_DNA"/>
</dbReference>
<gene>
    <name evidence="2" type="ORF">H1V43_26715</name>
</gene>
<dbReference type="Proteomes" id="UP000586976">
    <property type="component" value="Unassembled WGS sequence"/>
</dbReference>
<keyword evidence="1" id="KW-0732">Signal</keyword>
<dbReference type="RefSeq" id="WP_181866470.1">
    <property type="nucleotide sequence ID" value="NZ_JACEQY010000034.1"/>
</dbReference>
<reference evidence="2 3" key="1">
    <citation type="submission" date="2020-07" db="EMBL/GenBank/DDBJ databases">
        <title>Streptomyces isolated from Indian soil.</title>
        <authorList>
            <person name="Mandal S."/>
            <person name="Maiti P.K."/>
        </authorList>
    </citation>
    <scope>NUCLEOTIDE SEQUENCE [LARGE SCALE GENOMIC DNA]</scope>
    <source>
        <strain evidence="2 3">PSKA54</strain>
    </source>
</reference>
<proteinExistence type="predicted"/>
<name>A0A7W2D519_9ACTN</name>
<evidence type="ECO:0008006" key="4">
    <source>
        <dbReference type="Google" id="ProtNLM"/>
    </source>
</evidence>
<organism evidence="2 3">
    <name type="scientific">Streptomyces himalayensis subsp. aureolus</name>
    <dbReference type="NCBI Taxonomy" id="2758039"/>
    <lineage>
        <taxon>Bacteria</taxon>
        <taxon>Bacillati</taxon>
        <taxon>Actinomycetota</taxon>
        <taxon>Actinomycetes</taxon>
        <taxon>Kitasatosporales</taxon>
        <taxon>Streptomycetaceae</taxon>
        <taxon>Streptomyces</taxon>
        <taxon>Streptomyces himalayensis</taxon>
    </lineage>
</organism>
<protein>
    <recommendedName>
        <fullName evidence="4">Secreted protein</fullName>
    </recommendedName>
</protein>
<dbReference type="AlphaFoldDB" id="A0A7W2D519"/>